<comment type="caution">
    <text evidence="2">The sequence shown here is derived from an EMBL/GenBank/DDBJ whole genome shotgun (WGS) entry which is preliminary data.</text>
</comment>
<reference evidence="2" key="1">
    <citation type="submission" date="2019-10" db="EMBL/GenBank/DDBJ databases">
        <authorList>
            <person name="Zhang R."/>
            <person name="Pan Y."/>
            <person name="Wang J."/>
            <person name="Ma R."/>
            <person name="Yu S."/>
        </authorList>
    </citation>
    <scope>NUCLEOTIDE SEQUENCE</scope>
    <source>
        <strain evidence="2">LA-IB0</strain>
        <tissue evidence="2">Leaf</tissue>
    </source>
</reference>
<protein>
    <submittedName>
        <fullName evidence="2">Uncharacterized protein</fullName>
    </submittedName>
</protein>
<gene>
    <name evidence="2" type="ORF">BUALT_Bualt04G0025100</name>
</gene>
<organism evidence="2 3">
    <name type="scientific">Buddleja alternifolia</name>
    <dbReference type="NCBI Taxonomy" id="168488"/>
    <lineage>
        <taxon>Eukaryota</taxon>
        <taxon>Viridiplantae</taxon>
        <taxon>Streptophyta</taxon>
        <taxon>Embryophyta</taxon>
        <taxon>Tracheophyta</taxon>
        <taxon>Spermatophyta</taxon>
        <taxon>Magnoliopsida</taxon>
        <taxon>eudicotyledons</taxon>
        <taxon>Gunneridae</taxon>
        <taxon>Pentapetalae</taxon>
        <taxon>asterids</taxon>
        <taxon>lamiids</taxon>
        <taxon>Lamiales</taxon>
        <taxon>Scrophulariaceae</taxon>
        <taxon>Buddlejeae</taxon>
        <taxon>Buddleja</taxon>
    </lineage>
</organism>
<feature type="region of interest" description="Disordered" evidence="1">
    <location>
        <begin position="40"/>
        <end position="70"/>
    </location>
</feature>
<sequence length="442" mass="49536">MVDWMEPILAIDPQDKELNVGEQIPVIGYVADPEINENTEIHGEGPEMNEINTENPGGDDEEESHFDSSSLSDCPSWMFEDFEGPQDDDIFAIKHNPTSNLILQVDRNLNPPVLETMYFCLVGMGEGFLAGCRPIIGLDGCFLKGMYKGQLLTAIDIGFADEKGWAFISDSQKGLVEAVHSFAPTSEYRFCLKHMYNNFKAKHNLKKLFGMLPPLILVSYPCCHDVASLNYHNMSYDDYIDDYLKKDMYMRVYSHMINHVPGMHDFEESPLGSVDPPNVKVRVGRPRKHNNASGNANNVEAEAAQEEEQAQTNIDPQFESETAEGRPLGTNEQTPMEFDAAPLFERPSYSEYTRHVESVQFNSNVNATPLFQMHQQPSQTASSLANEGPRADVHLPTQAFSVANVHLPKPPSLRKQSCPKLKRPQSQPQTQKKKGPPTSIAF</sequence>
<keyword evidence="3" id="KW-1185">Reference proteome</keyword>
<evidence type="ECO:0000313" key="2">
    <source>
        <dbReference type="EMBL" id="KAG8383548.1"/>
    </source>
</evidence>
<dbReference type="Proteomes" id="UP000826271">
    <property type="component" value="Unassembled WGS sequence"/>
</dbReference>
<dbReference type="PANTHER" id="PTHR31973:SF187">
    <property type="entry name" value="MUTATOR TRANSPOSASE MUDRA PROTEIN"/>
    <property type="match status" value="1"/>
</dbReference>
<evidence type="ECO:0000256" key="1">
    <source>
        <dbReference type="SAM" id="MobiDB-lite"/>
    </source>
</evidence>
<feature type="region of interest" description="Disordered" evidence="1">
    <location>
        <begin position="403"/>
        <end position="442"/>
    </location>
</feature>
<dbReference type="PANTHER" id="PTHR31973">
    <property type="entry name" value="POLYPROTEIN, PUTATIVE-RELATED"/>
    <property type="match status" value="1"/>
</dbReference>
<name>A0AAV6XMN1_9LAMI</name>
<proteinExistence type="predicted"/>
<dbReference type="AlphaFoldDB" id="A0AAV6XMN1"/>
<dbReference type="EMBL" id="WHWC01000004">
    <property type="protein sequence ID" value="KAG8383548.1"/>
    <property type="molecule type" value="Genomic_DNA"/>
</dbReference>
<evidence type="ECO:0000313" key="3">
    <source>
        <dbReference type="Proteomes" id="UP000826271"/>
    </source>
</evidence>
<accession>A0AAV6XMN1</accession>
<feature type="compositionally biased region" description="Low complexity" evidence="1">
    <location>
        <begin position="291"/>
        <end position="302"/>
    </location>
</feature>
<feature type="region of interest" description="Disordered" evidence="1">
    <location>
        <begin position="268"/>
        <end position="334"/>
    </location>
</feature>